<name>A0A0E9UG61_ANGAN</name>
<proteinExistence type="predicted"/>
<organism evidence="1">
    <name type="scientific">Anguilla anguilla</name>
    <name type="common">European freshwater eel</name>
    <name type="synonym">Muraena anguilla</name>
    <dbReference type="NCBI Taxonomy" id="7936"/>
    <lineage>
        <taxon>Eukaryota</taxon>
        <taxon>Metazoa</taxon>
        <taxon>Chordata</taxon>
        <taxon>Craniata</taxon>
        <taxon>Vertebrata</taxon>
        <taxon>Euteleostomi</taxon>
        <taxon>Actinopterygii</taxon>
        <taxon>Neopterygii</taxon>
        <taxon>Teleostei</taxon>
        <taxon>Anguilliformes</taxon>
        <taxon>Anguillidae</taxon>
        <taxon>Anguilla</taxon>
    </lineage>
</organism>
<evidence type="ECO:0000313" key="1">
    <source>
        <dbReference type="EMBL" id="JAH63948.1"/>
    </source>
</evidence>
<reference evidence="1" key="2">
    <citation type="journal article" date="2015" name="Fish Shellfish Immunol.">
        <title>Early steps in the European eel (Anguilla anguilla)-Vibrio vulnificus interaction in the gills: Role of the RtxA13 toxin.</title>
        <authorList>
            <person name="Callol A."/>
            <person name="Pajuelo D."/>
            <person name="Ebbesson L."/>
            <person name="Teles M."/>
            <person name="MacKenzie S."/>
            <person name="Amaro C."/>
        </authorList>
    </citation>
    <scope>NUCLEOTIDE SEQUENCE</scope>
</reference>
<reference evidence="1" key="1">
    <citation type="submission" date="2014-11" db="EMBL/GenBank/DDBJ databases">
        <authorList>
            <person name="Amaro Gonzalez C."/>
        </authorList>
    </citation>
    <scope>NUCLEOTIDE SEQUENCE</scope>
</reference>
<dbReference type="EMBL" id="GBXM01044629">
    <property type="protein sequence ID" value="JAH63948.1"/>
    <property type="molecule type" value="Transcribed_RNA"/>
</dbReference>
<accession>A0A0E9UG61</accession>
<protein>
    <submittedName>
        <fullName evidence="1">Uncharacterized protein</fullName>
    </submittedName>
</protein>
<sequence>MCDSPLQRSATQDQFLYACGFETGSRGNARTVATKNPIQLASPAIFARTIRRVRREGLQRHSTTMGS</sequence>
<dbReference type="AlphaFoldDB" id="A0A0E9UG61"/>